<protein>
    <submittedName>
        <fullName evidence="2">Uncharacterized protein</fullName>
    </submittedName>
</protein>
<keyword evidence="1" id="KW-0732">Signal</keyword>
<evidence type="ECO:0000313" key="2">
    <source>
        <dbReference type="EMBL" id="KFM83002.1"/>
    </source>
</evidence>
<dbReference type="EMBL" id="KK122569">
    <property type="protein sequence ID" value="KFM83002.1"/>
    <property type="molecule type" value="Genomic_DNA"/>
</dbReference>
<feature type="non-terminal residue" evidence="2">
    <location>
        <position position="831"/>
    </location>
</feature>
<dbReference type="Proteomes" id="UP000054359">
    <property type="component" value="Unassembled WGS sequence"/>
</dbReference>
<gene>
    <name evidence="2" type="ORF">X975_19509</name>
</gene>
<feature type="signal peptide" evidence="1">
    <location>
        <begin position="1"/>
        <end position="19"/>
    </location>
</feature>
<sequence>MKLTWIAIFFVFETVYVLGGCIEEARHVSRDKRDYEIADVELIGKDLKDQFDHGLEDKEFMQKKFEAEKGRHLEDKSLHIDLDEIAAKLHHLSDSAAFKNVGDANTFLKSLHVILGKEDIKEVDLSEEDVGAIVKFLKYLSAEKSDYEEFPLKKDHAEIYHKEEAPFMKFSESKGLHLSEEEEERRKAHFAHDVFYDDKDLKAYLDDGVHKAKDDFDVEIDPHLKSGHFDEKKFAEAKQIHADEAFIKAHFSEEEAALKKLFADEKAHEHDYVAKKIEEKVLHKEEPFAVAKTAEDKAIEEWKLRLGEALALGKEHAFDEAHKEAQKFGVEALETSKGFKTAYSEELLHAKDAFDFKKIVEADKALHESKALAEAHSESAKDHLYDEILKQEESILSGGTHAYEKAREQAYKDAKIPATGEIAKKKVIFDKSGKALYDPKVHHIDETLKVEEAHAIAAFEKEKGLHGAKEIHGEEAFKTAKSFDSALAHGAEAAIYGGKAKEHSVAHGFEHSIAHGFETAAKEHGFAHGIEEAAKEHSFAHDVGTAAKEHSFAHGAGTAAKEHSFAHGIETKAKEHGIAAKEHSFAHGIETKQHDIAAKEHGFAHGVEAKEHGIAYGIGTAAKEHSFAHGIETKAKEHDIAAKEHSFAHGIESKAKEHGIAAKEHGFAYGIETKAKEHDFALGAETAAKEHGIAHGFETAAKEHDFAHGIETAYKEHHLIEAGKAEKAYDVERGIEKSEGIKTKFLKFLSKILGMRKCYLVTMRPSELFSIINCISKSKDPILCEKFSMCEAKMPLQVIRALEKCQKETIPEGAKKCSRSEPLYRTPDIPL</sequence>
<proteinExistence type="predicted"/>
<dbReference type="OrthoDB" id="6431040at2759"/>
<evidence type="ECO:0000313" key="3">
    <source>
        <dbReference type="Proteomes" id="UP000054359"/>
    </source>
</evidence>
<organism evidence="2 3">
    <name type="scientific">Stegodyphus mimosarum</name>
    <name type="common">African social velvet spider</name>
    <dbReference type="NCBI Taxonomy" id="407821"/>
    <lineage>
        <taxon>Eukaryota</taxon>
        <taxon>Metazoa</taxon>
        <taxon>Ecdysozoa</taxon>
        <taxon>Arthropoda</taxon>
        <taxon>Chelicerata</taxon>
        <taxon>Arachnida</taxon>
        <taxon>Araneae</taxon>
        <taxon>Araneomorphae</taxon>
        <taxon>Entelegynae</taxon>
        <taxon>Eresoidea</taxon>
        <taxon>Eresidae</taxon>
        <taxon>Stegodyphus</taxon>
    </lineage>
</organism>
<dbReference type="AlphaFoldDB" id="A0A087V063"/>
<keyword evidence="3" id="KW-1185">Reference proteome</keyword>
<accession>A0A087V063</accession>
<name>A0A087V063_STEMI</name>
<feature type="chain" id="PRO_5001831131" evidence="1">
    <location>
        <begin position="20"/>
        <end position="831"/>
    </location>
</feature>
<reference evidence="2 3" key="1">
    <citation type="submission" date="2013-11" db="EMBL/GenBank/DDBJ databases">
        <title>Genome sequencing of Stegodyphus mimosarum.</title>
        <authorList>
            <person name="Bechsgaard J."/>
        </authorList>
    </citation>
    <scope>NUCLEOTIDE SEQUENCE [LARGE SCALE GENOMIC DNA]</scope>
</reference>
<evidence type="ECO:0000256" key="1">
    <source>
        <dbReference type="SAM" id="SignalP"/>
    </source>
</evidence>